<dbReference type="EMBL" id="JAHQIW010002173">
    <property type="protein sequence ID" value="KAJ1354721.1"/>
    <property type="molecule type" value="Genomic_DNA"/>
</dbReference>
<proteinExistence type="predicted"/>
<keyword evidence="4" id="KW-1185">Reference proteome</keyword>
<evidence type="ECO:0000313" key="4">
    <source>
        <dbReference type="Proteomes" id="UP001196413"/>
    </source>
</evidence>
<sequence length="296" mass="32430">MNVLNADGERLLTVLKEPELKSSMISCNRKSFVMKASVVVVRINAFPYWDQPSEGVNACYQQNVHGIIEGNCGYDVHSRAFTRCLPEDIMCGRQQCGTLAERPVFGDPTTVASAYTYVRDLKVIIAMSLGQPMSLSRRIGQILAVLDGSQCRDDKGKLECDVGDGVLNYSVNERPPSFIPPAIPLVSISPSSPYARSSDQLQAHVPVSSSYSKPKIDLPSPPPDDPDDESSFMKKDTIRSAQPPPLPPSKQKRSLNLENVDRPPLPQKPPKVLGRTETGVGVRELGAKFDAELHET</sequence>
<organism evidence="3 4">
    <name type="scientific">Parelaphostrongylus tenuis</name>
    <name type="common">Meningeal worm</name>
    <dbReference type="NCBI Taxonomy" id="148309"/>
    <lineage>
        <taxon>Eukaryota</taxon>
        <taxon>Metazoa</taxon>
        <taxon>Ecdysozoa</taxon>
        <taxon>Nematoda</taxon>
        <taxon>Chromadorea</taxon>
        <taxon>Rhabditida</taxon>
        <taxon>Rhabditina</taxon>
        <taxon>Rhabditomorpha</taxon>
        <taxon>Strongyloidea</taxon>
        <taxon>Metastrongylidae</taxon>
        <taxon>Parelaphostrongylus</taxon>
    </lineage>
</organism>
<dbReference type="Pfam" id="PF08516">
    <property type="entry name" value="ADAM_CR"/>
    <property type="match status" value="1"/>
</dbReference>
<evidence type="ECO:0000256" key="1">
    <source>
        <dbReference type="SAM" id="MobiDB-lite"/>
    </source>
</evidence>
<gene>
    <name evidence="3" type="ORF">KIN20_011730</name>
</gene>
<dbReference type="SMART" id="SM00608">
    <property type="entry name" value="ACR"/>
    <property type="match status" value="1"/>
</dbReference>
<protein>
    <recommendedName>
        <fullName evidence="2">ADAM cysteine-rich domain-containing protein</fullName>
    </recommendedName>
</protein>
<name>A0AAD5MVG1_PARTN</name>
<comment type="caution">
    <text evidence="3">The sequence shown here is derived from an EMBL/GenBank/DDBJ whole genome shotgun (WGS) entry which is preliminary data.</text>
</comment>
<reference evidence="3" key="1">
    <citation type="submission" date="2021-06" db="EMBL/GenBank/DDBJ databases">
        <title>Parelaphostrongylus tenuis whole genome reference sequence.</title>
        <authorList>
            <person name="Garwood T.J."/>
            <person name="Larsen P.A."/>
            <person name="Fountain-Jones N.M."/>
            <person name="Garbe J.R."/>
            <person name="Macchietto M.G."/>
            <person name="Kania S.A."/>
            <person name="Gerhold R.W."/>
            <person name="Richards J.E."/>
            <person name="Wolf T.M."/>
        </authorList>
    </citation>
    <scope>NUCLEOTIDE SEQUENCE</scope>
    <source>
        <strain evidence="3">MNPRO001-30</strain>
        <tissue evidence="3">Meninges</tissue>
    </source>
</reference>
<dbReference type="AlphaFoldDB" id="A0AAD5MVG1"/>
<feature type="region of interest" description="Disordered" evidence="1">
    <location>
        <begin position="191"/>
        <end position="282"/>
    </location>
</feature>
<evidence type="ECO:0000259" key="2">
    <source>
        <dbReference type="SMART" id="SM00608"/>
    </source>
</evidence>
<accession>A0AAD5MVG1</accession>
<evidence type="ECO:0000313" key="3">
    <source>
        <dbReference type="EMBL" id="KAJ1354721.1"/>
    </source>
</evidence>
<feature type="domain" description="ADAM cysteine-rich" evidence="2">
    <location>
        <begin position="43"/>
        <end position="154"/>
    </location>
</feature>
<dbReference type="InterPro" id="IPR006586">
    <property type="entry name" value="ADAM_Cys-rich"/>
</dbReference>
<dbReference type="Proteomes" id="UP001196413">
    <property type="component" value="Unassembled WGS sequence"/>
</dbReference>